<dbReference type="PANTHER" id="PTHR33988">
    <property type="entry name" value="ENDORIBONUCLEASE MAZF-RELATED"/>
    <property type="match status" value="1"/>
</dbReference>
<comment type="caution">
    <text evidence="3">The sequence shown here is derived from an EMBL/GenBank/DDBJ whole genome shotgun (WGS) entry which is preliminary data.</text>
</comment>
<comment type="similarity">
    <text evidence="1">Belongs to the PemK/MazF family.</text>
</comment>
<sequence>MTVTGKVVRGSIIWLNLYPKAGHEQAGYRPALVISDGFIDPLISDLAFIVPITSQVKGYAFEVPVPVGIDIDGSKVHNSYTMLEGVALTDHAKPLDLNARNASVIGQVDPDSDFYRTVVTYVRAILA</sequence>
<dbReference type="EMBL" id="BORS01000015">
    <property type="protein sequence ID" value="GIO44187.1"/>
    <property type="molecule type" value="Genomic_DNA"/>
</dbReference>
<keyword evidence="4" id="KW-1185">Reference proteome</keyword>
<dbReference type="InterPro" id="IPR011067">
    <property type="entry name" value="Plasmid_toxin/cell-grow_inhib"/>
</dbReference>
<dbReference type="GO" id="GO:0003677">
    <property type="term" value="F:DNA binding"/>
    <property type="evidence" value="ECO:0007669"/>
    <property type="project" value="InterPro"/>
</dbReference>
<evidence type="ECO:0000256" key="1">
    <source>
        <dbReference type="ARBA" id="ARBA00007521"/>
    </source>
</evidence>
<evidence type="ECO:0000313" key="3">
    <source>
        <dbReference type="EMBL" id="GIO44187.1"/>
    </source>
</evidence>
<gene>
    <name evidence="3" type="ORF">J41TS4_39450</name>
</gene>
<dbReference type="GO" id="GO:0004521">
    <property type="term" value="F:RNA endonuclease activity"/>
    <property type="evidence" value="ECO:0007669"/>
    <property type="project" value="TreeGrafter"/>
</dbReference>
<evidence type="ECO:0008006" key="5">
    <source>
        <dbReference type="Google" id="ProtNLM"/>
    </source>
</evidence>
<proteinExistence type="inferred from homology"/>
<dbReference type="Gene3D" id="2.30.30.110">
    <property type="match status" value="1"/>
</dbReference>
<protein>
    <recommendedName>
        <fullName evidence="5">Type II toxin-antitoxin system PemK/MazF family toxin</fullName>
    </recommendedName>
</protein>
<reference evidence="3" key="1">
    <citation type="submission" date="2021-03" db="EMBL/GenBank/DDBJ databases">
        <title>Antimicrobial resistance genes in bacteria isolated from Japanese honey, and their potential for conferring macrolide and lincosamide resistance in the American foulbrood pathogen Paenibacillus larvae.</title>
        <authorList>
            <person name="Okamoto M."/>
            <person name="Kumagai M."/>
            <person name="Kanamori H."/>
            <person name="Takamatsu D."/>
        </authorList>
    </citation>
    <scope>NUCLEOTIDE SEQUENCE</scope>
    <source>
        <strain evidence="3">J41TS4</strain>
    </source>
</reference>
<dbReference type="Pfam" id="PF02452">
    <property type="entry name" value="PemK_toxin"/>
    <property type="match status" value="1"/>
</dbReference>
<accession>A0A920CPG1</accession>
<name>A0A920CPG1_9BACL</name>
<dbReference type="GO" id="GO:0006402">
    <property type="term" value="P:mRNA catabolic process"/>
    <property type="evidence" value="ECO:0007669"/>
    <property type="project" value="TreeGrafter"/>
</dbReference>
<evidence type="ECO:0000313" key="4">
    <source>
        <dbReference type="Proteomes" id="UP000678895"/>
    </source>
</evidence>
<dbReference type="GO" id="GO:0016075">
    <property type="term" value="P:rRNA catabolic process"/>
    <property type="evidence" value="ECO:0007669"/>
    <property type="project" value="TreeGrafter"/>
</dbReference>
<dbReference type="Proteomes" id="UP000678895">
    <property type="component" value="Unassembled WGS sequence"/>
</dbReference>
<dbReference type="SUPFAM" id="SSF50118">
    <property type="entry name" value="Cell growth inhibitor/plasmid maintenance toxic component"/>
    <property type="match status" value="1"/>
</dbReference>
<evidence type="ECO:0000256" key="2">
    <source>
        <dbReference type="ARBA" id="ARBA00022649"/>
    </source>
</evidence>
<organism evidence="3 4">
    <name type="scientific">Paenibacillus apis</name>
    <dbReference type="NCBI Taxonomy" id="1792174"/>
    <lineage>
        <taxon>Bacteria</taxon>
        <taxon>Bacillati</taxon>
        <taxon>Bacillota</taxon>
        <taxon>Bacilli</taxon>
        <taxon>Bacillales</taxon>
        <taxon>Paenibacillaceae</taxon>
        <taxon>Paenibacillus</taxon>
    </lineage>
</organism>
<dbReference type="InterPro" id="IPR003477">
    <property type="entry name" value="PemK-like"/>
</dbReference>
<dbReference type="RefSeq" id="WP_301629771.1">
    <property type="nucleotide sequence ID" value="NZ_BORS01000015.1"/>
</dbReference>
<dbReference type="PANTHER" id="PTHR33988:SF3">
    <property type="entry name" value="ENDORIBONUCLEASE TOXIN CHPB-RELATED"/>
    <property type="match status" value="1"/>
</dbReference>
<dbReference type="AlphaFoldDB" id="A0A920CPG1"/>
<keyword evidence="2" id="KW-1277">Toxin-antitoxin system</keyword>